<dbReference type="Proteomes" id="UP000244005">
    <property type="component" value="Unassembled WGS sequence"/>
</dbReference>
<dbReference type="Gramene" id="Mp3g02660.1">
    <property type="protein sequence ID" value="Mp3g02660.1.cds"/>
    <property type="gene ID" value="Mp3g02660"/>
</dbReference>
<name>A0A2R6XP59_MARPO</name>
<gene>
    <name evidence="2" type="ORF">MARPO_0007s0254</name>
</gene>
<proteinExistence type="predicted"/>
<sequence>MLVACRPGGGFPPPSNCIRQPARPPARQPAVGTPSGGWGWVGVGGKPKGGLPSYLSRSLAPAQRQKNKTLEEVGAYSSLETLGEATKGSGSVVEEWHLALWPRACEFYLAFLGAIYKRNCAQSKVEEEEEQQQQQQHQLRTGTDRGAAACRRASLGGDAHALHHDPLRCRSFTLTHPRPRRRSFGGATSSI</sequence>
<evidence type="ECO:0000313" key="2">
    <source>
        <dbReference type="EMBL" id="PTQ47892.1"/>
    </source>
</evidence>
<dbReference type="AlphaFoldDB" id="A0A2R6XP59"/>
<accession>A0A2R6XP59</accession>
<keyword evidence="3" id="KW-1185">Reference proteome</keyword>
<protein>
    <submittedName>
        <fullName evidence="2">Uncharacterized protein</fullName>
    </submittedName>
</protein>
<evidence type="ECO:0000313" key="3">
    <source>
        <dbReference type="Proteomes" id="UP000244005"/>
    </source>
</evidence>
<feature type="region of interest" description="Disordered" evidence="1">
    <location>
        <begin position="127"/>
        <end position="147"/>
    </location>
</feature>
<evidence type="ECO:0000256" key="1">
    <source>
        <dbReference type="SAM" id="MobiDB-lite"/>
    </source>
</evidence>
<organism evidence="2 3">
    <name type="scientific">Marchantia polymorpha</name>
    <name type="common">Common liverwort</name>
    <name type="synonym">Marchantia aquatica</name>
    <dbReference type="NCBI Taxonomy" id="3197"/>
    <lineage>
        <taxon>Eukaryota</taxon>
        <taxon>Viridiplantae</taxon>
        <taxon>Streptophyta</taxon>
        <taxon>Embryophyta</taxon>
        <taxon>Marchantiophyta</taxon>
        <taxon>Marchantiopsida</taxon>
        <taxon>Marchantiidae</taxon>
        <taxon>Marchantiales</taxon>
        <taxon>Marchantiaceae</taxon>
        <taxon>Marchantia</taxon>
    </lineage>
</organism>
<reference evidence="3" key="1">
    <citation type="journal article" date="2017" name="Cell">
        <title>Insights into land plant evolution garnered from the Marchantia polymorpha genome.</title>
        <authorList>
            <person name="Bowman J.L."/>
            <person name="Kohchi T."/>
            <person name="Yamato K.T."/>
            <person name="Jenkins J."/>
            <person name="Shu S."/>
            <person name="Ishizaki K."/>
            <person name="Yamaoka S."/>
            <person name="Nishihama R."/>
            <person name="Nakamura Y."/>
            <person name="Berger F."/>
            <person name="Adam C."/>
            <person name="Aki S.S."/>
            <person name="Althoff F."/>
            <person name="Araki T."/>
            <person name="Arteaga-Vazquez M.A."/>
            <person name="Balasubrmanian S."/>
            <person name="Barry K."/>
            <person name="Bauer D."/>
            <person name="Boehm C.R."/>
            <person name="Briginshaw L."/>
            <person name="Caballero-Perez J."/>
            <person name="Catarino B."/>
            <person name="Chen F."/>
            <person name="Chiyoda S."/>
            <person name="Chovatia M."/>
            <person name="Davies K.M."/>
            <person name="Delmans M."/>
            <person name="Demura T."/>
            <person name="Dierschke T."/>
            <person name="Dolan L."/>
            <person name="Dorantes-Acosta A.E."/>
            <person name="Eklund D.M."/>
            <person name="Florent S.N."/>
            <person name="Flores-Sandoval E."/>
            <person name="Fujiyama A."/>
            <person name="Fukuzawa H."/>
            <person name="Galik B."/>
            <person name="Grimanelli D."/>
            <person name="Grimwood J."/>
            <person name="Grossniklaus U."/>
            <person name="Hamada T."/>
            <person name="Haseloff J."/>
            <person name="Hetherington A.J."/>
            <person name="Higo A."/>
            <person name="Hirakawa Y."/>
            <person name="Hundley H.N."/>
            <person name="Ikeda Y."/>
            <person name="Inoue K."/>
            <person name="Inoue S.I."/>
            <person name="Ishida S."/>
            <person name="Jia Q."/>
            <person name="Kakita M."/>
            <person name="Kanazawa T."/>
            <person name="Kawai Y."/>
            <person name="Kawashima T."/>
            <person name="Kennedy M."/>
            <person name="Kinose K."/>
            <person name="Kinoshita T."/>
            <person name="Kohara Y."/>
            <person name="Koide E."/>
            <person name="Komatsu K."/>
            <person name="Kopischke S."/>
            <person name="Kubo M."/>
            <person name="Kyozuka J."/>
            <person name="Lagercrantz U."/>
            <person name="Lin S.S."/>
            <person name="Lindquist E."/>
            <person name="Lipzen A.M."/>
            <person name="Lu C.W."/>
            <person name="De Luna E."/>
            <person name="Martienssen R.A."/>
            <person name="Minamino N."/>
            <person name="Mizutani M."/>
            <person name="Mizutani M."/>
            <person name="Mochizuki N."/>
            <person name="Monte I."/>
            <person name="Mosher R."/>
            <person name="Nagasaki H."/>
            <person name="Nakagami H."/>
            <person name="Naramoto S."/>
            <person name="Nishitani K."/>
            <person name="Ohtani M."/>
            <person name="Okamoto T."/>
            <person name="Okumura M."/>
            <person name="Phillips J."/>
            <person name="Pollak B."/>
            <person name="Reinders A."/>
            <person name="Rovekamp M."/>
            <person name="Sano R."/>
            <person name="Sawa S."/>
            <person name="Schmid M.W."/>
            <person name="Shirakawa M."/>
            <person name="Solano R."/>
            <person name="Spunde A."/>
            <person name="Suetsugu N."/>
            <person name="Sugano S."/>
            <person name="Sugiyama A."/>
            <person name="Sun R."/>
            <person name="Suzuki Y."/>
            <person name="Takenaka M."/>
            <person name="Takezawa D."/>
            <person name="Tomogane H."/>
            <person name="Tsuzuki M."/>
            <person name="Ueda T."/>
            <person name="Umeda M."/>
            <person name="Ward J.M."/>
            <person name="Watanabe Y."/>
            <person name="Yazaki K."/>
            <person name="Yokoyama R."/>
            <person name="Yoshitake Y."/>
            <person name="Yotsui I."/>
            <person name="Zachgo S."/>
            <person name="Schmutz J."/>
        </authorList>
    </citation>
    <scope>NUCLEOTIDE SEQUENCE [LARGE SCALE GENOMIC DNA]</scope>
    <source>
        <strain evidence="3">Tak-1</strain>
    </source>
</reference>
<dbReference type="EMBL" id="KZ772679">
    <property type="protein sequence ID" value="PTQ47892.1"/>
    <property type="molecule type" value="Genomic_DNA"/>
</dbReference>